<dbReference type="Proteomes" id="UP000824681">
    <property type="component" value="Chromosome"/>
</dbReference>
<dbReference type="EMBL" id="CP068985">
    <property type="protein sequence ID" value="QYC44555.1"/>
    <property type="molecule type" value="Genomic_DNA"/>
</dbReference>
<dbReference type="RefSeq" id="WP_020543968.1">
    <property type="nucleotide sequence ID" value="NZ_CP068985.1"/>
</dbReference>
<evidence type="ECO:0000313" key="3">
    <source>
        <dbReference type="Proteomes" id="UP000824681"/>
    </source>
</evidence>
<feature type="chain" id="PRO_5046209249" description="DUF3515 domain-containing protein" evidence="1">
    <location>
        <begin position="23"/>
        <end position="140"/>
    </location>
</feature>
<accession>A0ABX8UAH8</accession>
<feature type="signal peptide" evidence="1">
    <location>
        <begin position="1"/>
        <end position="22"/>
    </location>
</feature>
<proteinExistence type="predicted"/>
<keyword evidence="3" id="KW-1185">Reference proteome</keyword>
<evidence type="ECO:0000313" key="2">
    <source>
        <dbReference type="EMBL" id="QYC44555.1"/>
    </source>
</evidence>
<keyword evidence="1" id="KW-0732">Signal</keyword>
<dbReference type="Pfam" id="PF12028">
    <property type="entry name" value="DUF3515"/>
    <property type="match status" value="1"/>
</dbReference>
<evidence type="ECO:0008006" key="4">
    <source>
        <dbReference type="Google" id="ProtNLM"/>
    </source>
</evidence>
<name>A0ABX8UAH8_9ACTN</name>
<gene>
    <name evidence="2" type="ORF">Nocox_34965</name>
</gene>
<reference evidence="2 3" key="1">
    <citation type="journal article" date="2021" name="ACS Chem. Biol.">
        <title>Genomic-Led Discovery of a Novel Glycopeptide Antibiotic by Nonomuraea coxensis DSM 45129.</title>
        <authorList>
            <person name="Yushchuk O."/>
            <person name="Vior N.M."/>
            <person name="Andreo-Vidal A."/>
            <person name="Berini F."/>
            <person name="Ruckert C."/>
            <person name="Busche T."/>
            <person name="Binda E."/>
            <person name="Kalinowski J."/>
            <person name="Truman A.W."/>
            <person name="Marinelli F."/>
        </authorList>
    </citation>
    <scope>NUCLEOTIDE SEQUENCE [LARGE SCALE GENOMIC DNA]</scope>
    <source>
        <strain evidence="2 3">DSM 45129</strain>
    </source>
</reference>
<dbReference type="PROSITE" id="PS51257">
    <property type="entry name" value="PROKAR_LIPOPROTEIN"/>
    <property type="match status" value="1"/>
</dbReference>
<dbReference type="InterPro" id="IPR021903">
    <property type="entry name" value="DUF3515"/>
</dbReference>
<sequence>MRAAAVLLVLLALAGCGGTVQVEPPAPAGPAVAACDRLATLLPASLDGAERGTSEPRSPYVAVWGDGTIALRCGVPRPARMAPTDQLQEINGVGWFADPERPALYTAVTDAAYVEVTIGGGHVPGDVLAELSGPVGRMAG</sequence>
<protein>
    <recommendedName>
        <fullName evidence="4">DUF3515 domain-containing protein</fullName>
    </recommendedName>
</protein>
<organism evidence="2 3">
    <name type="scientific">Nonomuraea coxensis DSM 45129</name>
    <dbReference type="NCBI Taxonomy" id="1122611"/>
    <lineage>
        <taxon>Bacteria</taxon>
        <taxon>Bacillati</taxon>
        <taxon>Actinomycetota</taxon>
        <taxon>Actinomycetes</taxon>
        <taxon>Streptosporangiales</taxon>
        <taxon>Streptosporangiaceae</taxon>
        <taxon>Nonomuraea</taxon>
    </lineage>
</organism>
<evidence type="ECO:0000256" key="1">
    <source>
        <dbReference type="SAM" id="SignalP"/>
    </source>
</evidence>